<feature type="non-terminal residue" evidence="7">
    <location>
        <position position="258"/>
    </location>
</feature>
<dbReference type="InterPro" id="IPR051080">
    <property type="entry name" value="Nematode_rcpt-like_serp_alpha"/>
</dbReference>
<dbReference type="EMBL" id="BTRK01000001">
    <property type="protein sequence ID" value="GMR33330.1"/>
    <property type="molecule type" value="Genomic_DNA"/>
</dbReference>
<dbReference type="InterPro" id="IPR019408">
    <property type="entry name" value="7TM_GPCR_serpentine_rcpt_Srab"/>
</dbReference>
<feature type="transmembrane region" description="Helical" evidence="6">
    <location>
        <begin position="164"/>
        <end position="185"/>
    </location>
</feature>
<organism evidence="7 8">
    <name type="scientific">Pristionchus mayeri</name>
    <dbReference type="NCBI Taxonomy" id="1317129"/>
    <lineage>
        <taxon>Eukaryota</taxon>
        <taxon>Metazoa</taxon>
        <taxon>Ecdysozoa</taxon>
        <taxon>Nematoda</taxon>
        <taxon>Chromadorea</taxon>
        <taxon>Rhabditida</taxon>
        <taxon>Rhabditina</taxon>
        <taxon>Diplogasteromorpha</taxon>
        <taxon>Diplogasteroidea</taxon>
        <taxon>Neodiplogasteridae</taxon>
        <taxon>Pristionchus</taxon>
    </lineage>
</organism>
<accession>A0AAN4ZAA1</accession>
<name>A0AAN4ZAA1_9BILA</name>
<feature type="transmembrane region" description="Helical" evidence="6">
    <location>
        <begin position="6"/>
        <end position="23"/>
    </location>
</feature>
<keyword evidence="2 6" id="KW-0812">Transmembrane</keyword>
<keyword evidence="8" id="KW-1185">Reference proteome</keyword>
<evidence type="ECO:0000256" key="3">
    <source>
        <dbReference type="ARBA" id="ARBA00022989"/>
    </source>
</evidence>
<protein>
    <recommendedName>
        <fullName evidence="9">G protein-coupled receptor</fullName>
    </recommendedName>
</protein>
<dbReference type="GO" id="GO:0004984">
    <property type="term" value="F:olfactory receptor activity"/>
    <property type="evidence" value="ECO:0007669"/>
    <property type="project" value="TreeGrafter"/>
</dbReference>
<dbReference type="AlphaFoldDB" id="A0AAN4ZAA1"/>
<feature type="non-terminal residue" evidence="7">
    <location>
        <position position="1"/>
    </location>
</feature>
<dbReference type="Pfam" id="PF10292">
    <property type="entry name" value="7TM_GPCR_Srab"/>
    <property type="match status" value="1"/>
</dbReference>
<evidence type="ECO:0000313" key="7">
    <source>
        <dbReference type="EMBL" id="GMR33330.1"/>
    </source>
</evidence>
<evidence type="ECO:0000256" key="4">
    <source>
        <dbReference type="ARBA" id="ARBA00023136"/>
    </source>
</evidence>
<evidence type="ECO:0000256" key="6">
    <source>
        <dbReference type="SAM" id="Phobius"/>
    </source>
</evidence>
<comment type="subcellular location">
    <subcellularLocation>
        <location evidence="1">Membrane</location>
        <topology evidence="1">Multi-pass membrane protein</topology>
    </subcellularLocation>
</comment>
<evidence type="ECO:0000256" key="1">
    <source>
        <dbReference type="ARBA" id="ARBA00004141"/>
    </source>
</evidence>
<evidence type="ECO:0008006" key="9">
    <source>
        <dbReference type="Google" id="ProtNLM"/>
    </source>
</evidence>
<keyword evidence="3 6" id="KW-1133">Transmembrane helix</keyword>
<reference evidence="8" key="1">
    <citation type="submission" date="2022-10" db="EMBL/GenBank/DDBJ databases">
        <title>Genome assembly of Pristionchus species.</title>
        <authorList>
            <person name="Yoshida K."/>
            <person name="Sommer R.J."/>
        </authorList>
    </citation>
    <scope>NUCLEOTIDE SEQUENCE [LARGE SCALE GENOMIC DNA]</scope>
    <source>
        <strain evidence="8">RS5460</strain>
    </source>
</reference>
<proteinExistence type="inferred from homology"/>
<feature type="transmembrane region" description="Helical" evidence="6">
    <location>
        <begin position="197"/>
        <end position="222"/>
    </location>
</feature>
<dbReference type="PANTHER" id="PTHR31357">
    <property type="entry name" value="SERPENTINE RECEPTOR CLASS ALPHA-10"/>
    <property type="match status" value="1"/>
</dbReference>
<dbReference type="GO" id="GO:0016020">
    <property type="term" value="C:membrane"/>
    <property type="evidence" value="ECO:0007669"/>
    <property type="project" value="UniProtKB-SubCell"/>
</dbReference>
<sequence>IQLQFLFSFFSIILCVYTALKYVRKSIFEQSTKELIIAQYAFCSIHAVALGVTQLLHLVYRYSALTPCDSQIPKIIYPGVFGWITFHDEPPLEGLTPYCTSMTKSTAFMMMLNLYVLVAFDILSTLSTLFLWWYNRVMLKKERQQYNLKKTFHRKQCIYGIRQFLPVTVIHTVTYIIMLTVYSYAATIGKLLTRADFTFLNSAINVIPYYCLLAPLTLMLLIRHGRFKRTNLVRGFIAARRDDNSDVSCFQENLEKIS</sequence>
<dbReference type="PANTHER" id="PTHR31357:SF5">
    <property type="entry name" value="SERPENTINE RECEPTOR CLASS ALPHA-1-RELATED"/>
    <property type="match status" value="1"/>
</dbReference>
<feature type="transmembrane region" description="Helical" evidence="6">
    <location>
        <begin position="35"/>
        <end position="56"/>
    </location>
</feature>
<comment type="similarity">
    <text evidence="5">Belongs to the nematode receptor-like protein sra family.</text>
</comment>
<gene>
    <name evidence="7" type="ORF">PMAYCL1PPCAC_03525</name>
</gene>
<evidence type="ECO:0000313" key="8">
    <source>
        <dbReference type="Proteomes" id="UP001328107"/>
    </source>
</evidence>
<feature type="transmembrane region" description="Helical" evidence="6">
    <location>
        <begin position="112"/>
        <end position="134"/>
    </location>
</feature>
<keyword evidence="4 6" id="KW-0472">Membrane</keyword>
<comment type="caution">
    <text evidence="7">The sequence shown here is derived from an EMBL/GenBank/DDBJ whole genome shotgun (WGS) entry which is preliminary data.</text>
</comment>
<evidence type="ECO:0000256" key="5">
    <source>
        <dbReference type="ARBA" id="ARBA00037994"/>
    </source>
</evidence>
<evidence type="ECO:0000256" key="2">
    <source>
        <dbReference type="ARBA" id="ARBA00022692"/>
    </source>
</evidence>
<dbReference type="Proteomes" id="UP001328107">
    <property type="component" value="Unassembled WGS sequence"/>
</dbReference>